<dbReference type="PRINTS" id="PR00080">
    <property type="entry name" value="SDRFAMILY"/>
</dbReference>
<comment type="similarity">
    <text evidence="1">Belongs to the short-chain dehydrogenases/reductases (SDR) family.</text>
</comment>
<evidence type="ECO:0000256" key="1">
    <source>
        <dbReference type="ARBA" id="ARBA00006484"/>
    </source>
</evidence>
<organism evidence="6 7">
    <name type="scientific">Perkinsus olseni</name>
    <name type="common">Perkinsus atlanticus</name>
    <dbReference type="NCBI Taxonomy" id="32597"/>
    <lineage>
        <taxon>Eukaryota</taxon>
        <taxon>Sar</taxon>
        <taxon>Alveolata</taxon>
        <taxon>Perkinsozoa</taxon>
        <taxon>Perkinsea</taxon>
        <taxon>Perkinsida</taxon>
        <taxon>Perkinsidae</taxon>
        <taxon>Perkinsus</taxon>
    </lineage>
</organism>
<dbReference type="SUPFAM" id="SSF52058">
    <property type="entry name" value="L domain-like"/>
    <property type="match status" value="1"/>
</dbReference>
<evidence type="ECO:0000256" key="2">
    <source>
        <dbReference type="ARBA" id="ARBA00011881"/>
    </source>
</evidence>
<dbReference type="GO" id="GO:0004090">
    <property type="term" value="F:carbonyl reductase (NADPH) activity"/>
    <property type="evidence" value="ECO:0007669"/>
    <property type="project" value="TreeGrafter"/>
</dbReference>
<name>A0A7J6RCC1_PEROL</name>
<dbReference type="GO" id="GO:0005997">
    <property type="term" value="P:xylulose metabolic process"/>
    <property type="evidence" value="ECO:0007669"/>
    <property type="project" value="TreeGrafter"/>
</dbReference>
<evidence type="ECO:0000256" key="4">
    <source>
        <dbReference type="SAM" id="MobiDB-lite"/>
    </source>
</evidence>
<dbReference type="AlphaFoldDB" id="A0A7J6RCC1"/>
<dbReference type="FunFam" id="3.40.50.720:FF:000084">
    <property type="entry name" value="Short-chain dehydrogenase reductase"/>
    <property type="match status" value="1"/>
</dbReference>
<dbReference type="GO" id="GO:0006006">
    <property type="term" value="P:glucose metabolic process"/>
    <property type="evidence" value="ECO:0007669"/>
    <property type="project" value="TreeGrafter"/>
</dbReference>
<dbReference type="PANTHER" id="PTHR44252:SF3">
    <property type="entry name" value="D-ERYTHRULOSE REDUCTASE-RELATED"/>
    <property type="match status" value="1"/>
</dbReference>
<dbReference type="PROSITE" id="PS51450">
    <property type="entry name" value="LRR"/>
    <property type="match status" value="1"/>
</dbReference>
<evidence type="ECO:0000313" key="7">
    <source>
        <dbReference type="Proteomes" id="UP000553632"/>
    </source>
</evidence>
<evidence type="ECO:0000256" key="3">
    <source>
        <dbReference type="ARBA" id="ARBA00022857"/>
    </source>
</evidence>
<evidence type="ECO:0000259" key="5">
    <source>
        <dbReference type="SMART" id="SM00822"/>
    </source>
</evidence>
<dbReference type="PRINTS" id="PR00081">
    <property type="entry name" value="GDHRDH"/>
</dbReference>
<dbReference type="InterPro" id="IPR051737">
    <property type="entry name" value="L-xylulose/Carbonyl_redctase"/>
</dbReference>
<sequence length="695" mass="75328">MSVAFDFLNRFFVVTGAGKGLGRDVVLSLLHSNARVLAVSRTRTDLEDLSASLDEDKAAKLSHLAVDVSDHSVFETALKDALEQEEQIHGLVNCAGIARLDPLLEMTSESFDDHMDTNLGGPFVATKVVGQAMKDRGIKGSIVNMSSQASSIALPRHTAYCCSKAGLDMLSKMTALELGPYGIRCNSVCPTVVMTPMGTRVWGVEEKAKPMRDRIPLGRFAEMNEVTSAVLYLLSDASSMTTGSSITVDDHRHQLLVGCRDFPIELVNPSGSGSSRTIHPHANTPASSNKVLTRQMLQLRCRSDRLDMIAKLNLWGSDLGDVGIIGEAMPALEVCSLSVNRIRTLSGFRGCSRLRELYLRKNAIRELEEVDHLRRHCRNLEILLLEDNPCSEHPNYREYVISRLPWLSILDNKDVTAEERQAVAAASSRTASPLSLASSELYNGGVQHSRASILPGGDHSFVSCADDIGMAQGGPRPSDEGPGFQECDAGLNPAADHDDPRRRRGASEEEETSAIQRDSARFGSGRCSSIAGGGPLWEGLLRDSTAVPPASRGSGGGHDDTYDLSVSYAVEQQQQPRAGSELLPRDSFMSMHSSSPVVHESPVVVEEDSCWRASVDRSRLTSRTRRSSEVPLGEDEEDGRSINVGEDDSLGEKGDNNIVTAVLALLHELDDESMVRVKVEVDRRLAASSRNAAGA</sequence>
<dbReference type="InterPro" id="IPR032675">
    <property type="entry name" value="LRR_dom_sf"/>
</dbReference>
<evidence type="ECO:0000313" key="6">
    <source>
        <dbReference type="EMBL" id="KAF4718358.1"/>
    </source>
</evidence>
<keyword evidence="7" id="KW-1185">Reference proteome</keyword>
<dbReference type="GO" id="GO:0050038">
    <property type="term" value="F:L-xylulose reductase (NADPH) activity"/>
    <property type="evidence" value="ECO:0007669"/>
    <property type="project" value="TreeGrafter"/>
</dbReference>
<dbReference type="EMBL" id="JABANO010026535">
    <property type="protein sequence ID" value="KAF4718358.1"/>
    <property type="molecule type" value="Genomic_DNA"/>
</dbReference>
<accession>A0A7J6RCC1</accession>
<proteinExistence type="inferred from homology"/>
<dbReference type="PROSITE" id="PS00061">
    <property type="entry name" value="ADH_SHORT"/>
    <property type="match status" value="1"/>
</dbReference>
<keyword evidence="3" id="KW-0521">NADP</keyword>
<gene>
    <name evidence="6" type="ORF">FOZ63_018378</name>
</gene>
<protein>
    <recommendedName>
        <fullName evidence="5">Ketoreductase domain-containing protein</fullName>
    </recommendedName>
</protein>
<dbReference type="InterPro" id="IPR002347">
    <property type="entry name" value="SDR_fam"/>
</dbReference>
<dbReference type="InterPro" id="IPR057326">
    <property type="entry name" value="KR_dom"/>
</dbReference>
<dbReference type="InterPro" id="IPR001611">
    <property type="entry name" value="Leu-rich_rpt"/>
</dbReference>
<feature type="region of interest" description="Disordered" evidence="4">
    <location>
        <begin position="466"/>
        <end position="526"/>
    </location>
</feature>
<dbReference type="InterPro" id="IPR036291">
    <property type="entry name" value="NAD(P)-bd_dom_sf"/>
</dbReference>
<comment type="subunit">
    <text evidence="2">Homotetramer.</text>
</comment>
<feature type="region of interest" description="Disordered" evidence="4">
    <location>
        <begin position="616"/>
        <end position="653"/>
    </location>
</feature>
<feature type="domain" description="Ketoreductase" evidence="5">
    <location>
        <begin position="10"/>
        <end position="191"/>
    </location>
</feature>
<dbReference type="PANTHER" id="PTHR44252">
    <property type="entry name" value="D-ERYTHRULOSE REDUCTASE"/>
    <property type="match status" value="1"/>
</dbReference>
<comment type="caution">
    <text evidence="6">The sequence shown here is derived from an EMBL/GenBank/DDBJ whole genome shotgun (WGS) entry which is preliminary data.</text>
</comment>
<dbReference type="SUPFAM" id="SSF51735">
    <property type="entry name" value="NAD(P)-binding Rossmann-fold domains"/>
    <property type="match status" value="1"/>
</dbReference>
<dbReference type="Gene3D" id="3.40.50.720">
    <property type="entry name" value="NAD(P)-binding Rossmann-like Domain"/>
    <property type="match status" value="1"/>
</dbReference>
<reference evidence="6 7" key="1">
    <citation type="submission" date="2020-04" db="EMBL/GenBank/DDBJ databases">
        <title>Perkinsus olseni comparative genomics.</title>
        <authorList>
            <person name="Bogema D.R."/>
        </authorList>
    </citation>
    <scope>NUCLEOTIDE SEQUENCE [LARGE SCALE GENOMIC DNA]</scope>
    <source>
        <strain evidence="6 7">ATCC PRA-207</strain>
    </source>
</reference>
<dbReference type="Pfam" id="PF13561">
    <property type="entry name" value="adh_short_C2"/>
    <property type="match status" value="1"/>
</dbReference>
<dbReference type="SMART" id="SM00822">
    <property type="entry name" value="PKS_KR"/>
    <property type="match status" value="1"/>
</dbReference>
<dbReference type="Proteomes" id="UP000553632">
    <property type="component" value="Unassembled WGS sequence"/>
</dbReference>
<feature type="compositionally biased region" description="Basic and acidic residues" evidence="4">
    <location>
        <begin position="495"/>
        <end position="507"/>
    </location>
</feature>
<dbReference type="Pfam" id="PF14580">
    <property type="entry name" value="LRR_9"/>
    <property type="match status" value="1"/>
</dbReference>
<dbReference type="Gene3D" id="3.80.10.10">
    <property type="entry name" value="Ribonuclease Inhibitor"/>
    <property type="match status" value="1"/>
</dbReference>
<dbReference type="InterPro" id="IPR020904">
    <property type="entry name" value="Sc_DH/Rdtase_CS"/>
</dbReference>